<dbReference type="Proteomes" id="UP000030136">
    <property type="component" value="Unassembled WGS sequence"/>
</dbReference>
<accession>A0A0A2FJ85</accession>
<feature type="transmembrane region" description="Helical" evidence="5">
    <location>
        <begin position="56"/>
        <end position="74"/>
    </location>
</feature>
<proteinExistence type="predicted"/>
<keyword evidence="10" id="KW-1185">Reference proteome</keyword>
<dbReference type="InterPro" id="IPR024163">
    <property type="entry name" value="Aerotolerance_reg_N"/>
</dbReference>
<sequence>MIGFASPYILYLLLLLPLLAALCYASFLRRRSLERRYADIPRIKMLKPEASTKRRLWKEAFLLLSMIFLIIAIARPRIPKPTNENELGRGYELMIGLDISNSMYSTDVSPSRLDFAKRILNKLFDELHGNKVGLMVFAGSSFTQIPITTDLSVAKEMLQDVDPGMISNQGTAIDKVIEASSACFGDNELVGKAILLLTDGESQEGDAKVAAEKALKQGIRTFVIGIGSTQGGMIPMGDEVLKAEDGQPVLTRLNEEMCRTIAEAGDGIYLVGSNASSIARAVINRLDKLPKADIHMPSGASYYEIYAYPLALAFLCLLIEFFIQERKSRFFSRFKLFDR</sequence>
<dbReference type="EMBL" id="JQJC01000014">
    <property type="protein sequence ID" value="KGN94875.1"/>
    <property type="molecule type" value="Genomic_DNA"/>
</dbReference>
<dbReference type="EMBL" id="LS483447">
    <property type="protein sequence ID" value="SQH72514.1"/>
    <property type="molecule type" value="Genomic_DNA"/>
</dbReference>
<dbReference type="InterPro" id="IPR050768">
    <property type="entry name" value="UPF0353/GerABKA_families"/>
</dbReference>
<dbReference type="eggNOG" id="COG2304">
    <property type="taxonomic scope" value="Bacteria"/>
</dbReference>
<dbReference type="AlphaFoldDB" id="A0A0A2FJ85"/>
<dbReference type="SUPFAM" id="SSF53300">
    <property type="entry name" value="vWA-like"/>
    <property type="match status" value="1"/>
</dbReference>
<dbReference type="PROSITE" id="PS50234">
    <property type="entry name" value="VWFA"/>
    <property type="match status" value="1"/>
</dbReference>
<feature type="transmembrane region" description="Helical" evidence="5">
    <location>
        <begin position="6"/>
        <end position="27"/>
    </location>
</feature>
<dbReference type="InterPro" id="IPR002035">
    <property type="entry name" value="VWF_A"/>
</dbReference>
<reference evidence="7 9" key="1">
    <citation type="submission" date="2014-08" db="EMBL/GenBank/DDBJ databases">
        <title>Porphyromonas crevioricanis strain:COT-253_OH1447 Genome sequencing.</title>
        <authorList>
            <person name="Wallis C."/>
            <person name="Deusch O."/>
            <person name="O'Flynn C."/>
            <person name="Davis I."/>
            <person name="Jospin G."/>
            <person name="Darling A.E."/>
            <person name="Coil D.A."/>
            <person name="Alexiev A."/>
            <person name="Horsfall A."/>
            <person name="Kirkwood N."/>
            <person name="Harris S."/>
            <person name="Eisen J.A."/>
        </authorList>
    </citation>
    <scope>NUCLEOTIDE SEQUENCE [LARGE SCALE GENOMIC DNA]</scope>
    <source>
        <strain evidence="9">COT-253 OH1447</strain>
        <strain evidence="7">COT-253_OH1447</strain>
    </source>
</reference>
<evidence type="ECO:0000313" key="7">
    <source>
        <dbReference type="EMBL" id="KGN94875.1"/>
    </source>
</evidence>
<reference evidence="8 10" key="2">
    <citation type="submission" date="2018-06" db="EMBL/GenBank/DDBJ databases">
        <authorList>
            <consortium name="Pathogen Informatics"/>
            <person name="Doyle S."/>
        </authorList>
    </citation>
    <scope>NUCLEOTIDE SEQUENCE [LARGE SCALE GENOMIC DNA]</scope>
    <source>
        <strain evidence="8 10">NCTC12858</strain>
    </source>
</reference>
<evidence type="ECO:0000256" key="4">
    <source>
        <dbReference type="ARBA" id="ARBA00023136"/>
    </source>
</evidence>
<evidence type="ECO:0000256" key="2">
    <source>
        <dbReference type="ARBA" id="ARBA00022692"/>
    </source>
</evidence>
<feature type="transmembrane region" description="Helical" evidence="5">
    <location>
        <begin position="305"/>
        <end position="323"/>
    </location>
</feature>
<dbReference type="STRING" id="393921.HQ45_04785"/>
<dbReference type="KEGG" id="pcre:NCTC12858_00337"/>
<feature type="domain" description="VWFA" evidence="6">
    <location>
        <begin position="92"/>
        <end position="286"/>
    </location>
</feature>
<dbReference type="InterPro" id="IPR036465">
    <property type="entry name" value="vWFA_dom_sf"/>
</dbReference>
<evidence type="ECO:0000313" key="10">
    <source>
        <dbReference type="Proteomes" id="UP000249300"/>
    </source>
</evidence>
<dbReference type="OrthoDB" id="6206554at2"/>
<keyword evidence="4 5" id="KW-0472">Membrane</keyword>
<evidence type="ECO:0000256" key="5">
    <source>
        <dbReference type="SAM" id="Phobius"/>
    </source>
</evidence>
<evidence type="ECO:0000256" key="1">
    <source>
        <dbReference type="ARBA" id="ARBA00022475"/>
    </source>
</evidence>
<name>A0A0A2FJ85_9PORP</name>
<dbReference type="PANTHER" id="PTHR22550:SF5">
    <property type="entry name" value="LEUCINE ZIPPER PROTEIN 4"/>
    <property type="match status" value="1"/>
</dbReference>
<gene>
    <name evidence="7" type="ORF">HQ38_04950</name>
    <name evidence="8" type="ORF">NCTC12858_00337</name>
</gene>
<dbReference type="Gene3D" id="3.40.50.410">
    <property type="entry name" value="von Willebrand factor, type A domain"/>
    <property type="match status" value="1"/>
</dbReference>
<organism evidence="7 9">
    <name type="scientific">Porphyromonas crevioricanis</name>
    <dbReference type="NCBI Taxonomy" id="393921"/>
    <lineage>
        <taxon>Bacteria</taxon>
        <taxon>Pseudomonadati</taxon>
        <taxon>Bacteroidota</taxon>
        <taxon>Bacteroidia</taxon>
        <taxon>Bacteroidales</taxon>
        <taxon>Porphyromonadaceae</taxon>
        <taxon>Porphyromonas</taxon>
    </lineage>
</organism>
<dbReference type="PANTHER" id="PTHR22550">
    <property type="entry name" value="SPORE GERMINATION PROTEIN"/>
    <property type="match status" value="1"/>
</dbReference>
<keyword evidence="1" id="KW-1003">Cell membrane</keyword>
<keyword evidence="2 5" id="KW-0812">Transmembrane</keyword>
<dbReference type="Pfam" id="PF13519">
    <property type="entry name" value="VWA_2"/>
    <property type="match status" value="1"/>
</dbReference>
<protein>
    <submittedName>
        <fullName evidence="7">Aerotolerance regulator BatB</fullName>
    </submittedName>
    <submittedName>
        <fullName evidence="8">Mg-chelatase subunit ChlD</fullName>
    </submittedName>
</protein>
<dbReference type="RefSeq" id="WP_023936870.1">
    <property type="nucleotide sequence ID" value="NZ_FUXH01000006.1"/>
</dbReference>
<evidence type="ECO:0000259" key="6">
    <source>
        <dbReference type="PROSITE" id="PS50234"/>
    </source>
</evidence>
<dbReference type="Pfam" id="PF07584">
    <property type="entry name" value="BatA"/>
    <property type="match status" value="1"/>
</dbReference>
<keyword evidence="3 5" id="KW-1133">Transmembrane helix</keyword>
<dbReference type="Proteomes" id="UP000249300">
    <property type="component" value="Chromosome 1"/>
</dbReference>
<evidence type="ECO:0000313" key="8">
    <source>
        <dbReference type="EMBL" id="SQH72514.1"/>
    </source>
</evidence>
<dbReference type="SMART" id="SM00327">
    <property type="entry name" value="VWA"/>
    <property type="match status" value="1"/>
</dbReference>
<evidence type="ECO:0000256" key="3">
    <source>
        <dbReference type="ARBA" id="ARBA00022989"/>
    </source>
</evidence>
<evidence type="ECO:0000313" key="9">
    <source>
        <dbReference type="Proteomes" id="UP000030136"/>
    </source>
</evidence>